<proteinExistence type="predicted"/>
<comment type="caution">
    <text evidence="2">The sequence shown here is derived from an EMBL/GenBank/DDBJ whole genome shotgun (WGS) entry which is preliminary data.</text>
</comment>
<reference evidence="2 3" key="1">
    <citation type="journal article" date="2017" name="Mol. Plant">
        <title>The Genome of Medicinal Plant Macleaya cordata Provides New Insights into Benzylisoquinoline Alkaloids Metabolism.</title>
        <authorList>
            <person name="Liu X."/>
            <person name="Liu Y."/>
            <person name="Huang P."/>
            <person name="Ma Y."/>
            <person name="Qing Z."/>
            <person name="Tang Q."/>
            <person name="Cao H."/>
            <person name="Cheng P."/>
            <person name="Zheng Y."/>
            <person name="Yuan Z."/>
            <person name="Zhou Y."/>
            <person name="Liu J."/>
            <person name="Tang Z."/>
            <person name="Zhuo Y."/>
            <person name="Zhang Y."/>
            <person name="Yu L."/>
            <person name="Huang J."/>
            <person name="Yang P."/>
            <person name="Peng Q."/>
            <person name="Zhang J."/>
            <person name="Jiang W."/>
            <person name="Zhang Z."/>
            <person name="Lin K."/>
            <person name="Ro D.K."/>
            <person name="Chen X."/>
            <person name="Xiong X."/>
            <person name="Shang Y."/>
            <person name="Huang S."/>
            <person name="Zeng J."/>
        </authorList>
    </citation>
    <scope>NUCLEOTIDE SEQUENCE [LARGE SCALE GENOMIC DNA]</scope>
    <source>
        <strain evidence="3">cv. BLH2017</strain>
        <tissue evidence="2">Root</tissue>
    </source>
</reference>
<feature type="domain" description="F-box" evidence="1">
    <location>
        <begin position="16"/>
        <end position="54"/>
    </location>
</feature>
<dbReference type="InterPro" id="IPR017451">
    <property type="entry name" value="F-box-assoc_interact_dom"/>
</dbReference>
<dbReference type="EMBL" id="MVGT01000213">
    <property type="protein sequence ID" value="OVA19254.1"/>
    <property type="molecule type" value="Genomic_DNA"/>
</dbReference>
<dbReference type="FunCoup" id="A0A200R942">
    <property type="interactions" value="1179"/>
</dbReference>
<dbReference type="AlphaFoldDB" id="A0A200R942"/>
<dbReference type="STRING" id="56857.A0A200R942"/>
<dbReference type="NCBIfam" id="TIGR01640">
    <property type="entry name" value="F_box_assoc_1"/>
    <property type="match status" value="1"/>
</dbReference>
<dbReference type="OrthoDB" id="605328at2759"/>
<name>A0A200R942_MACCD</name>
<evidence type="ECO:0000313" key="2">
    <source>
        <dbReference type="EMBL" id="OVA19254.1"/>
    </source>
</evidence>
<dbReference type="PANTHER" id="PTHR35546:SF115">
    <property type="entry name" value="F-BOX DOMAIN-CONTAINING PROTEIN"/>
    <property type="match status" value="1"/>
</dbReference>
<dbReference type="InterPro" id="IPR055290">
    <property type="entry name" value="At3g26010-like"/>
</dbReference>
<dbReference type="Pfam" id="PF07734">
    <property type="entry name" value="FBA_1"/>
    <property type="match status" value="1"/>
</dbReference>
<gene>
    <name evidence="2" type="ORF">BVC80_521g51</name>
</gene>
<dbReference type="InterPro" id="IPR001810">
    <property type="entry name" value="F-box_dom"/>
</dbReference>
<accession>A0A200R942</accession>
<evidence type="ECO:0000313" key="3">
    <source>
        <dbReference type="Proteomes" id="UP000195402"/>
    </source>
</evidence>
<dbReference type="SMART" id="SM00256">
    <property type="entry name" value="FBOX"/>
    <property type="match status" value="1"/>
</dbReference>
<dbReference type="OMA" id="TRDIEYR"/>
<dbReference type="InterPro" id="IPR006527">
    <property type="entry name" value="F-box-assoc_dom_typ1"/>
</dbReference>
<sequence>MPMHSSSSPSVIVSNIDLLRHILLCLPVKSLLVFKSVSKQWLSLISEPIFVHNHFLQNRPSIPRLFLQKPSFGTNPEFEFIFLDGKLTESVVPFETLTFVNDPAGIKIEQSCNGLLCCSSFKSTSVRRTYYIYNPSTKHYKIIRGSHVKERSFLWICSVSIAFNPLKSPHYEAVCIWRNDTFNYQIEIYSSKTASWRVSGCPFPAPNDIFYTSGVFWNGSLHWISLRDSSLYFDIDQELLKTMPMPPIPHGFGRTRIEYFGECKGHLFLIAIYSSSMTHFDILEMETDYTGWNIKYHVDLEALTIAYPGMVRDDIVVLGSMSRFEFSVLLVDEDEEESSSLVLQIPNNKVMSYDLKEMRFKKIHDLSTCLHEKAGSKKYRWFDAYQYKETLASV</sequence>
<organism evidence="2 3">
    <name type="scientific">Macleaya cordata</name>
    <name type="common">Five-seeded plume-poppy</name>
    <name type="synonym">Bocconia cordata</name>
    <dbReference type="NCBI Taxonomy" id="56857"/>
    <lineage>
        <taxon>Eukaryota</taxon>
        <taxon>Viridiplantae</taxon>
        <taxon>Streptophyta</taxon>
        <taxon>Embryophyta</taxon>
        <taxon>Tracheophyta</taxon>
        <taxon>Spermatophyta</taxon>
        <taxon>Magnoliopsida</taxon>
        <taxon>Ranunculales</taxon>
        <taxon>Papaveraceae</taxon>
        <taxon>Papaveroideae</taxon>
        <taxon>Macleaya</taxon>
    </lineage>
</organism>
<dbReference type="SUPFAM" id="SSF81383">
    <property type="entry name" value="F-box domain"/>
    <property type="match status" value="1"/>
</dbReference>
<keyword evidence="3" id="KW-1185">Reference proteome</keyword>
<dbReference type="PANTHER" id="PTHR35546">
    <property type="entry name" value="F-BOX PROTEIN INTERACTION DOMAIN PROTEIN-RELATED"/>
    <property type="match status" value="1"/>
</dbReference>
<evidence type="ECO:0000259" key="1">
    <source>
        <dbReference type="SMART" id="SM00256"/>
    </source>
</evidence>
<dbReference type="Pfam" id="PF00646">
    <property type="entry name" value="F-box"/>
    <property type="match status" value="1"/>
</dbReference>
<dbReference type="InParanoid" id="A0A200R942"/>
<dbReference type="Proteomes" id="UP000195402">
    <property type="component" value="Unassembled WGS sequence"/>
</dbReference>
<dbReference type="InterPro" id="IPR036047">
    <property type="entry name" value="F-box-like_dom_sf"/>
</dbReference>
<protein>
    <submittedName>
        <fullName evidence="2">F-box domain</fullName>
    </submittedName>
</protein>